<dbReference type="InterPro" id="IPR020784">
    <property type="entry name" value="Ribosomal_uL11_N"/>
</dbReference>
<dbReference type="KEGG" id="zca:113925426"/>
<evidence type="ECO:0000256" key="2">
    <source>
        <dbReference type="ARBA" id="ARBA00022980"/>
    </source>
</evidence>
<dbReference type="GO" id="GO:0070180">
    <property type="term" value="F:large ribosomal subunit rRNA binding"/>
    <property type="evidence" value="ECO:0007669"/>
    <property type="project" value="TreeGrafter"/>
</dbReference>
<evidence type="ECO:0000256" key="1">
    <source>
        <dbReference type="ARBA" id="ARBA00010537"/>
    </source>
</evidence>
<dbReference type="InterPro" id="IPR036796">
    <property type="entry name" value="Ribosomal_uL11_N_sf"/>
</dbReference>
<dbReference type="RefSeq" id="XP_035582250.1">
    <property type="nucleotide sequence ID" value="XM_035726357.1"/>
</dbReference>
<protein>
    <submittedName>
        <fullName evidence="6">60S ribosomal protein L12-like</fullName>
    </submittedName>
</protein>
<evidence type="ECO:0000313" key="6">
    <source>
        <dbReference type="RefSeq" id="XP_035582250.1"/>
    </source>
</evidence>
<organism evidence="5 6">
    <name type="scientific">Zalophus californianus</name>
    <name type="common">California sealion</name>
    <dbReference type="NCBI Taxonomy" id="9704"/>
    <lineage>
        <taxon>Eukaryota</taxon>
        <taxon>Metazoa</taxon>
        <taxon>Chordata</taxon>
        <taxon>Craniata</taxon>
        <taxon>Vertebrata</taxon>
        <taxon>Euteleostomi</taxon>
        <taxon>Mammalia</taxon>
        <taxon>Eutheria</taxon>
        <taxon>Laurasiatheria</taxon>
        <taxon>Carnivora</taxon>
        <taxon>Caniformia</taxon>
        <taxon>Pinnipedia</taxon>
        <taxon>Otariidae</taxon>
        <taxon>Zalophus</taxon>
    </lineage>
</organism>
<keyword evidence="5" id="KW-1185">Reference proteome</keyword>
<feature type="domain" description="Large ribosomal subunit protein uL11 N-terminal" evidence="4">
    <location>
        <begin position="13"/>
        <end position="72"/>
    </location>
</feature>
<name>A0A6P9F551_ZALCA</name>
<keyword evidence="2" id="KW-0689">Ribosomal protein</keyword>
<dbReference type="GeneID" id="113925426"/>
<dbReference type="InterPro" id="IPR000911">
    <property type="entry name" value="Ribosomal_uL11"/>
</dbReference>
<reference evidence="6" key="1">
    <citation type="submission" date="2025-08" db="UniProtKB">
        <authorList>
            <consortium name="RefSeq"/>
        </authorList>
    </citation>
    <scope>IDENTIFICATION</scope>
    <source>
        <tissue evidence="6">Blood</tissue>
    </source>
</reference>
<dbReference type="PANTHER" id="PTHR11661">
    <property type="entry name" value="60S RIBOSOMAL PROTEIN L12"/>
    <property type="match status" value="1"/>
</dbReference>
<dbReference type="GO" id="GO:0003735">
    <property type="term" value="F:structural constituent of ribosome"/>
    <property type="evidence" value="ECO:0007669"/>
    <property type="project" value="InterPro"/>
</dbReference>
<dbReference type="SUPFAM" id="SSF54747">
    <property type="entry name" value="Ribosomal L11/L12e N-terminal domain"/>
    <property type="match status" value="1"/>
</dbReference>
<dbReference type="GO" id="GO:0022625">
    <property type="term" value="C:cytosolic large ribosomal subunit"/>
    <property type="evidence" value="ECO:0007669"/>
    <property type="project" value="TreeGrafter"/>
</dbReference>
<keyword evidence="3" id="KW-0687">Ribonucleoprotein</keyword>
<dbReference type="GO" id="GO:0006412">
    <property type="term" value="P:translation"/>
    <property type="evidence" value="ECO:0007669"/>
    <property type="project" value="InterPro"/>
</dbReference>
<dbReference type="SMART" id="SM00649">
    <property type="entry name" value="RL11"/>
    <property type="match status" value="1"/>
</dbReference>
<proteinExistence type="inferred from homology"/>
<sequence length="105" mass="11789">MPPKFNSKEIKVVYLRCTGREVGATSALALKMSPLGLSPKKVDDVIGGDDKATDHGKGLRMTMKLTIRNRQAQIEVVPSTWTLIIKAFKEPPRDRKKPKWKHHLG</sequence>
<evidence type="ECO:0000313" key="5">
    <source>
        <dbReference type="Proteomes" id="UP000515165"/>
    </source>
</evidence>
<dbReference type="Pfam" id="PF03946">
    <property type="entry name" value="Ribosomal_L11_N"/>
    <property type="match status" value="1"/>
</dbReference>
<gene>
    <name evidence="6" type="primary">LOC113925426</name>
</gene>
<dbReference type="PANTHER" id="PTHR11661:SF2">
    <property type="entry name" value="LARGE RIBOSOMAL SUBUNIT PROTEIN UL11"/>
    <property type="match status" value="1"/>
</dbReference>
<dbReference type="Proteomes" id="UP000515165">
    <property type="component" value="Chromosome 2"/>
</dbReference>
<evidence type="ECO:0000259" key="4">
    <source>
        <dbReference type="Pfam" id="PF03946"/>
    </source>
</evidence>
<dbReference type="AlphaFoldDB" id="A0A6P9F551"/>
<dbReference type="OrthoDB" id="1478556at2759"/>
<comment type="similarity">
    <text evidence="1">Belongs to the universal ribosomal protein uL11 family.</text>
</comment>
<evidence type="ECO:0000256" key="3">
    <source>
        <dbReference type="ARBA" id="ARBA00023274"/>
    </source>
</evidence>
<dbReference type="Gene3D" id="3.30.1550.10">
    <property type="entry name" value="Ribosomal protein L11/L12, N-terminal domain"/>
    <property type="match status" value="1"/>
</dbReference>
<accession>A0A6P9F551</accession>
<dbReference type="FunFam" id="3.30.1550.10:FF:000002">
    <property type="entry name" value="60S ribosomal protein L12"/>
    <property type="match status" value="1"/>
</dbReference>